<comment type="caution">
    <text evidence="4">The sequence shown here is derived from an EMBL/GenBank/DDBJ whole genome shotgun (WGS) entry which is preliminary data.</text>
</comment>
<dbReference type="InterPro" id="IPR036271">
    <property type="entry name" value="Tet_transcr_reg_TetR-rel_C_sf"/>
</dbReference>
<dbReference type="InterPro" id="IPR050624">
    <property type="entry name" value="HTH-type_Tx_Regulator"/>
</dbReference>
<keyword evidence="5" id="KW-1185">Reference proteome</keyword>
<dbReference type="Gene3D" id="1.10.357.10">
    <property type="entry name" value="Tetracycline Repressor, domain 2"/>
    <property type="match status" value="1"/>
</dbReference>
<dbReference type="EMBL" id="QZDT01000008">
    <property type="protein sequence ID" value="NBJ92410.1"/>
    <property type="molecule type" value="Genomic_DNA"/>
</dbReference>
<evidence type="ECO:0000256" key="2">
    <source>
        <dbReference type="PROSITE-ProRule" id="PRU00335"/>
    </source>
</evidence>
<feature type="domain" description="HTH tetR-type" evidence="3">
    <location>
        <begin position="14"/>
        <end position="74"/>
    </location>
</feature>
<dbReference type="SUPFAM" id="SSF46689">
    <property type="entry name" value="Homeodomain-like"/>
    <property type="match status" value="1"/>
</dbReference>
<dbReference type="Proteomes" id="UP001154420">
    <property type="component" value="Unassembled WGS sequence"/>
</dbReference>
<dbReference type="PRINTS" id="PR00455">
    <property type="entry name" value="HTHTETR"/>
</dbReference>
<evidence type="ECO:0000256" key="1">
    <source>
        <dbReference type="ARBA" id="ARBA00023125"/>
    </source>
</evidence>
<protein>
    <submittedName>
        <fullName evidence="4">TetR/AcrR family transcriptional regulator</fullName>
    </submittedName>
</protein>
<organism evidence="4 5">
    <name type="scientific">Parablautia muri</name>
    <dbReference type="NCBI Taxonomy" id="2320879"/>
    <lineage>
        <taxon>Bacteria</taxon>
        <taxon>Bacillati</taxon>
        <taxon>Bacillota</taxon>
        <taxon>Clostridia</taxon>
        <taxon>Lachnospirales</taxon>
        <taxon>Lachnospiraceae</taxon>
        <taxon>Parablautia</taxon>
    </lineage>
</organism>
<sequence>MEKLMNEKFFDLKKEKQDRMVNAALKVFAIHGYGHASTDDIVKEAGISKGLLFHYFISKLGLYSFIYDYSVKYVKLELFTGVSKEETDYFKLLEQIKQSQLQVMKNYPYMMQFINKSREENVSEALIETEDKRGVLSERYAEIMSRADLSKFKPETDVGKLTKVIEYTVDGLMAEHFLNGSFQPEIYHEEMIQYLDMLRKLSYQESV</sequence>
<reference evidence="4" key="1">
    <citation type="submission" date="2018-09" db="EMBL/GenBank/DDBJ databases">
        <title>Murine metabolic-syndrome-specific gut microbial biobank.</title>
        <authorList>
            <person name="Liu C."/>
        </authorList>
    </citation>
    <scope>NUCLEOTIDE SEQUENCE</scope>
    <source>
        <strain evidence="4">D42-62</strain>
    </source>
</reference>
<dbReference type="AlphaFoldDB" id="A0A9X5GRW6"/>
<dbReference type="PANTHER" id="PTHR43479">
    <property type="entry name" value="ACREF/ENVCD OPERON REPRESSOR-RELATED"/>
    <property type="match status" value="1"/>
</dbReference>
<gene>
    <name evidence="4" type="ORF">D5281_07305</name>
</gene>
<evidence type="ECO:0000313" key="5">
    <source>
        <dbReference type="Proteomes" id="UP001154420"/>
    </source>
</evidence>
<evidence type="ECO:0000259" key="3">
    <source>
        <dbReference type="PROSITE" id="PS50977"/>
    </source>
</evidence>
<dbReference type="Pfam" id="PF00440">
    <property type="entry name" value="TetR_N"/>
    <property type="match status" value="1"/>
</dbReference>
<dbReference type="SUPFAM" id="SSF48498">
    <property type="entry name" value="Tetracyclin repressor-like, C-terminal domain"/>
    <property type="match status" value="1"/>
</dbReference>
<accession>A0A9X5GRW6</accession>
<dbReference type="GO" id="GO:0003677">
    <property type="term" value="F:DNA binding"/>
    <property type="evidence" value="ECO:0007669"/>
    <property type="project" value="UniProtKB-UniRule"/>
</dbReference>
<dbReference type="PANTHER" id="PTHR43479:SF11">
    <property type="entry name" value="ACREF_ENVCD OPERON REPRESSOR-RELATED"/>
    <property type="match status" value="1"/>
</dbReference>
<evidence type="ECO:0000313" key="4">
    <source>
        <dbReference type="EMBL" id="NBJ92410.1"/>
    </source>
</evidence>
<name>A0A9X5GRW6_9FIRM</name>
<dbReference type="InterPro" id="IPR023772">
    <property type="entry name" value="DNA-bd_HTH_TetR-type_CS"/>
</dbReference>
<proteinExistence type="predicted"/>
<feature type="DNA-binding region" description="H-T-H motif" evidence="2">
    <location>
        <begin position="37"/>
        <end position="56"/>
    </location>
</feature>
<dbReference type="InterPro" id="IPR009057">
    <property type="entry name" value="Homeodomain-like_sf"/>
</dbReference>
<keyword evidence="1 2" id="KW-0238">DNA-binding</keyword>
<dbReference type="PROSITE" id="PS50977">
    <property type="entry name" value="HTH_TETR_2"/>
    <property type="match status" value="1"/>
</dbReference>
<dbReference type="InterPro" id="IPR001647">
    <property type="entry name" value="HTH_TetR"/>
</dbReference>
<dbReference type="PROSITE" id="PS01081">
    <property type="entry name" value="HTH_TETR_1"/>
    <property type="match status" value="1"/>
</dbReference>